<dbReference type="Pfam" id="PF11991">
    <property type="entry name" value="Trp_DMAT"/>
    <property type="match status" value="1"/>
</dbReference>
<keyword evidence="3" id="KW-1185">Reference proteome</keyword>
<dbReference type="RefSeq" id="WP_380721502.1">
    <property type="nucleotide sequence ID" value="NZ_JBHTLK010000022.1"/>
</dbReference>
<dbReference type="PANTHER" id="PTHR40627">
    <property type="entry name" value="INDOLE PRENYLTRANSFERASE TDIB-RELATED"/>
    <property type="match status" value="1"/>
</dbReference>
<dbReference type="SFLD" id="SFLDS00036">
    <property type="entry name" value="Aromatic_Prenyltransferase"/>
    <property type="match status" value="1"/>
</dbReference>
<sequence length="364" mass="39842">MDPQNVSIRDFTGRQLSALLHSLGMTENTVKSVGLLADTLGPGGLQPVSTRPEWPSGVADDHTPVEFSTAFAAGEPPVVRMIVEPTATRPSRSANTAAALAALDRMRHRENLDTGRFDAVRSLFLPDDPESDFTFWYSLVFRPDEAPAVKVYFNPEVRGKAAAEDLVRQGLERTGFAAGFPVLRDHAMTRPGLDRYSFFALDLVEQEQARVKVYISHHAAEVSDVTRAASAARGVDVDRVPDFCLLTGGNTGTFDKRPLISSYTFLQGDAGVPSGYSLYVPIRDYVTDDEEARRRVLAVMAKYDLDPTQFDNALRAITRRPLDEGVGLIAHVSLRMGRPRPGVTVYLSSEAYDVASPRSISLAV</sequence>
<dbReference type="Proteomes" id="UP001597168">
    <property type="component" value="Unassembled WGS sequence"/>
</dbReference>
<dbReference type="EMBL" id="JBHTLK010000022">
    <property type="protein sequence ID" value="MFD1146923.1"/>
    <property type="molecule type" value="Genomic_DNA"/>
</dbReference>
<protein>
    <submittedName>
        <fullName evidence="2">Tryptophan dimethylallyltransferase family protein</fullName>
    </submittedName>
</protein>
<dbReference type="InterPro" id="IPR033964">
    <property type="entry name" value="ABBA"/>
</dbReference>
<gene>
    <name evidence="2" type="ORF">ACFQ3T_07290</name>
</gene>
<name>A0ABW3QQ48_9PSEU</name>
<organism evidence="2 3">
    <name type="scientific">Saccharothrix hoggarensis</name>
    <dbReference type="NCBI Taxonomy" id="913853"/>
    <lineage>
        <taxon>Bacteria</taxon>
        <taxon>Bacillati</taxon>
        <taxon>Actinomycetota</taxon>
        <taxon>Actinomycetes</taxon>
        <taxon>Pseudonocardiales</taxon>
        <taxon>Pseudonocardiaceae</taxon>
        <taxon>Saccharothrix</taxon>
    </lineage>
</organism>
<evidence type="ECO:0000313" key="3">
    <source>
        <dbReference type="Proteomes" id="UP001597168"/>
    </source>
</evidence>
<evidence type="ECO:0000256" key="1">
    <source>
        <dbReference type="ARBA" id="ARBA00022679"/>
    </source>
</evidence>
<comment type="caution">
    <text evidence="2">The sequence shown here is derived from an EMBL/GenBank/DDBJ whole genome shotgun (WGS) entry which is preliminary data.</text>
</comment>
<reference evidence="3" key="1">
    <citation type="journal article" date="2019" name="Int. J. Syst. Evol. Microbiol.">
        <title>The Global Catalogue of Microorganisms (GCM) 10K type strain sequencing project: providing services to taxonomists for standard genome sequencing and annotation.</title>
        <authorList>
            <consortium name="The Broad Institute Genomics Platform"/>
            <consortium name="The Broad Institute Genome Sequencing Center for Infectious Disease"/>
            <person name="Wu L."/>
            <person name="Ma J."/>
        </authorList>
    </citation>
    <scope>NUCLEOTIDE SEQUENCE [LARGE SCALE GENOMIC DNA]</scope>
    <source>
        <strain evidence="3">CCUG 60214</strain>
    </source>
</reference>
<proteinExistence type="predicted"/>
<dbReference type="SFLD" id="SFLDG01162">
    <property type="entry name" value="I"/>
    <property type="match status" value="1"/>
</dbReference>
<keyword evidence="1" id="KW-0808">Transferase</keyword>
<evidence type="ECO:0000313" key="2">
    <source>
        <dbReference type="EMBL" id="MFD1146923.1"/>
    </source>
</evidence>
<dbReference type="PANTHER" id="PTHR40627:SF4">
    <property type="entry name" value="PRENYLTRANSFERASE ASQH1-RELATED"/>
    <property type="match status" value="1"/>
</dbReference>
<accession>A0ABW3QQ48</accession>
<dbReference type="InterPro" id="IPR017795">
    <property type="entry name" value="ABBA_NscD-like"/>
</dbReference>